<proteinExistence type="predicted"/>
<dbReference type="PROSITE" id="PS00463">
    <property type="entry name" value="ZN2_CY6_FUNGAL_1"/>
    <property type="match status" value="1"/>
</dbReference>
<dbReference type="AlphaFoldDB" id="A0A0A1TCA4"/>
<dbReference type="PROSITE" id="PS50048">
    <property type="entry name" value="ZN2_CY6_FUNGAL_2"/>
    <property type="match status" value="1"/>
</dbReference>
<dbReference type="GO" id="GO:0008270">
    <property type="term" value="F:zinc ion binding"/>
    <property type="evidence" value="ECO:0007669"/>
    <property type="project" value="InterPro"/>
</dbReference>
<keyword evidence="5" id="KW-0804">Transcription</keyword>
<dbReference type="PANTHER" id="PTHR36206:SF13">
    <property type="entry name" value="TRANSCRIPTIONAL REGULATORY PROTEIN MOC3"/>
    <property type="match status" value="1"/>
</dbReference>
<keyword evidence="4" id="KW-0238">DNA-binding</keyword>
<dbReference type="Proteomes" id="UP000039046">
    <property type="component" value="Unassembled WGS sequence"/>
</dbReference>
<feature type="domain" description="Zn(2)-C6 fungal-type" evidence="8">
    <location>
        <begin position="42"/>
        <end position="72"/>
    </location>
</feature>
<evidence type="ECO:0000256" key="2">
    <source>
        <dbReference type="ARBA" id="ARBA00022833"/>
    </source>
</evidence>
<dbReference type="OrthoDB" id="1919336at2759"/>
<dbReference type="CDD" id="cd00067">
    <property type="entry name" value="GAL4"/>
    <property type="match status" value="1"/>
</dbReference>
<sequence>MDRLENGNLMSPSKNGDPKPKAKLEAGTNRRRNVFAPKTKTGCFTCRRRRIKCDEQRPICKRCVSARFDCEYPKLLSKKRPPVLVLQPSSSSQPAGTEHVGYETELFGCFRTFIVASLGGSFNHLFWRVDVPAAAQIHPSLWHSALAIAAIHHSARLQKARVRESGIKQLQRNVIRNHYYILALTHYNKSIRHVADLLGSRHLHSLTYMEKEMVIINNILYLGICSMLEDPIQQNSHNTNLFNFLEAVRFGEEDPSTHSGVARFEDLLSVVLAIDGSFDGNEKTPDREFRAWAVAIPKHYALQTITQAYLEILPVVYRRLAFSDTEILPSTGQAMEEILRQKRIRSFEAKLDAFEKGHRNLNQRDREAVEMMRLYMQCMNIRSEILGKTSREDAMEHDAKWIAVVDQIGDLQARTTPLDRPYSHEIAPITFAPSLGALLGTVAASAHNVDTRRKAVDLMKKWPFKENNTSSEEEAVGFEAMIDFGLRGPERTRPWQQAGLPILPTFENGSLESGIFDGCKGCECIYGRFICKDHKLGRYTPDMTSVPPRIGLLSMYERRHELPLTWYSLEYT</sequence>
<keyword evidence="2" id="KW-0862">Zinc</keyword>
<reference evidence="9 10" key="1">
    <citation type="journal article" date="2015" name="Genome Announc.">
        <title>Draft Genome Sequence and Gene Annotation of the Entomopathogenic Fungus Verticillium hemipterigenum.</title>
        <authorList>
            <person name="Horn F."/>
            <person name="Habel A."/>
            <person name="Scharf D.H."/>
            <person name="Dworschak J."/>
            <person name="Brakhage A.A."/>
            <person name="Guthke R."/>
            <person name="Hertweck C."/>
            <person name="Linde J."/>
        </authorList>
    </citation>
    <scope>NUCLEOTIDE SEQUENCE [LARGE SCALE GENOMIC DNA]</scope>
</reference>
<evidence type="ECO:0000256" key="5">
    <source>
        <dbReference type="ARBA" id="ARBA00023163"/>
    </source>
</evidence>
<evidence type="ECO:0000313" key="10">
    <source>
        <dbReference type="Proteomes" id="UP000039046"/>
    </source>
</evidence>
<accession>A0A0A1TCA4</accession>
<evidence type="ECO:0000256" key="3">
    <source>
        <dbReference type="ARBA" id="ARBA00023015"/>
    </source>
</evidence>
<dbReference type="InterPro" id="IPR052360">
    <property type="entry name" value="Transcr_Regulatory_Proteins"/>
</dbReference>
<dbReference type="Pfam" id="PF00172">
    <property type="entry name" value="Zn_clus"/>
    <property type="match status" value="1"/>
</dbReference>
<dbReference type="SMART" id="SM00066">
    <property type="entry name" value="GAL4"/>
    <property type="match status" value="1"/>
</dbReference>
<keyword evidence="3" id="KW-0805">Transcription regulation</keyword>
<keyword evidence="6" id="KW-0539">Nucleus</keyword>
<dbReference type="HOGENOM" id="CLU_011409_6_2_1"/>
<evidence type="ECO:0000256" key="7">
    <source>
        <dbReference type="SAM" id="MobiDB-lite"/>
    </source>
</evidence>
<dbReference type="Gene3D" id="4.10.240.10">
    <property type="entry name" value="Zn(2)-C6 fungal-type DNA-binding domain"/>
    <property type="match status" value="1"/>
</dbReference>
<dbReference type="InterPro" id="IPR001138">
    <property type="entry name" value="Zn2Cys6_DnaBD"/>
</dbReference>
<dbReference type="SUPFAM" id="SSF57701">
    <property type="entry name" value="Zn2/Cys6 DNA-binding domain"/>
    <property type="match status" value="1"/>
</dbReference>
<keyword evidence="1" id="KW-0479">Metal-binding</keyword>
<organism evidence="9 10">
    <name type="scientific">[Torrubiella] hemipterigena</name>
    <dbReference type="NCBI Taxonomy" id="1531966"/>
    <lineage>
        <taxon>Eukaryota</taxon>
        <taxon>Fungi</taxon>
        <taxon>Dikarya</taxon>
        <taxon>Ascomycota</taxon>
        <taxon>Pezizomycotina</taxon>
        <taxon>Sordariomycetes</taxon>
        <taxon>Hypocreomycetidae</taxon>
        <taxon>Hypocreales</taxon>
        <taxon>Clavicipitaceae</taxon>
        <taxon>Clavicipitaceae incertae sedis</taxon>
        <taxon>'Torrubiella' clade</taxon>
    </lineage>
</organism>
<protein>
    <recommendedName>
        <fullName evidence="8">Zn(2)-C6 fungal-type domain-containing protein</fullName>
    </recommendedName>
</protein>
<dbReference type="PANTHER" id="PTHR36206">
    <property type="entry name" value="ASPERCRYPTIN BIOSYNTHESIS CLUSTER-SPECIFIC TRANSCRIPTION REGULATOR ATNN-RELATED"/>
    <property type="match status" value="1"/>
</dbReference>
<evidence type="ECO:0000313" key="9">
    <source>
        <dbReference type="EMBL" id="CEJ92414.1"/>
    </source>
</evidence>
<evidence type="ECO:0000259" key="8">
    <source>
        <dbReference type="PROSITE" id="PS50048"/>
    </source>
</evidence>
<dbReference type="GO" id="GO:0000981">
    <property type="term" value="F:DNA-binding transcription factor activity, RNA polymerase II-specific"/>
    <property type="evidence" value="ECO:0007669"/>
    <property type="project" value="InterPro"/>
</dbReference>
<evidence type="ECO:0000256" key="6">
    <source>
        <dbReference type="ARBA" id="ARBA00023242"/>
    </source>
</evidence>
<evidence type="ECO:0000256" key="1">
    <source>
        <dbReference type="ARBA" id="ARBA00022723"/>
    </source>
</evidence>
<keyword evidence="10" id="KW-1185">Reference proteome</keyword>
<feature type="region of interest" description="Disordered" evidence="7">
    <location>
        <begin position="1"/>
        <end position="29"/>
    </location>
</feature>
<dbReference type="GO" id="GO:0003677">
    <property type="term" value="F:DNA binding"/>
    <property type="evidence" value="ECO:0007669"/>
    <property type="project" value="UniProtKB-KW"/>
</dbReference>
<evidence type="ECO:0000256" key="4">
    <source>
        <dbReference type="ARBA" id="ARBA00023125"/>
    </source>
</evidence>
<dbReference type="InterPro" id="IPR036864">
    <property type="entry name" value="Zn2-C6_fun-type_DNA-bd_sf"/>
</dbReference>
<gene>
    <name evidence="9" type="ORF">VHEMI08068</name>
</gene>
<dbReference type="EMBL" id="CDHN01000004">
    <property type="protein sequence ID" value="CEJ92414.1"/>
    <property type="molecule type" value="Genomic_DNA"/>
</dbReference>
<name>A0A0A1TCA4_9HYPO</name>